<keyword evidence="2" id="KW-1133">Transmembrane helix</keyword>
<evidence type="ECO:0000313" key="3">
    <source>
        <dbReference type="EMBL" id="ACJ66895.1"/>
    </source>
</evidence>
<geneLocation type="plasmid" evidence="3">
    <name>p19</name>
</geneLocation>
<keyword evidence="2" id="KW-0472">Membrane</keyword>
<accession>B7U592</accession>
<dbReference type="EMBL" id="FJ434456">
    <property type="protein sequence ID" value="ACJ66895.1"/>
    <property type="molecule type" value="Genomic_DNA"/>
</dbReference>
<gene>
    <name evidence="3" type="ORF">Bsb_15</name>
</gene>
<keyword evidence="3" id="KW-0614">Plasmid</keyword>
<reference evidence="3" key="1">
    <citation type="submission" date="2008-10" db="EMBL/GenBank/DDBJ databases">
        <title>Identification of conjugative transfer genes on the p19 plasmid from the Bacillus subtilis soil strain 19.</title>
        <authorList>
            <person name="Poluektova E."/>
            <person name="Gagarina E."/>
            <person name="Shilovski I."/>
            <person name="Nezametdinova V."/>
            <person name="Prozorov A."/>
            <person name="Rodionova S."/>
        </authorList>
    </citation>
    <scope>NUCLEOTIDE SEQUENCE</scope>
    <source>
        <strain evidence="3">19</strain>
        <plasmid evidence="3">p19</plasmid>
    </source>
</reference>
<proteinExistence type="predicted"/>
<protein>
    <submittedName>
        <fullName evidence="3">Uncharacterized protein</fullName>
    </submittedName>
</protein>
<keyword evidence="2" id="KW-0812">Transmembrane</keyword>
<dbReference type="AlphaFoldDB" id="B7U592"/>
<name>B7U592_BACIU</name>
<sequence length="203" mass="23420">MSEENKKNFKRLMFVVGMLIVSFSLFLINQHIGTKKATDEERAESLESAQVSKDQVNSEKISDNVNHIEDTESRFYSQEDIKSAQKTATEFVKNIYSFDGKHPEKGYDEAKKYVTKTLKEMMEDGGVEYFRPTEENFSRSVSSIDATVPDDETEEFITIEVTVKGEIKSRDGKKSRPDENTYLVRFEKENKTYKVADYVLDSQ</sequence>
<dbReference type="RefSeq" id="WP_172688802.1">
    <property type="nucleotide sequence ID" value="NZ_KX711616.1"/>
</dbReference>
<organism evidence="3">
    <name type="scientific">Bacillus subtilis</name>
    <dbReference type="NCBI Taxonomy" id="1423"/>
    <lineage>
        <taxon>Bacteria</taxon>
        <taxon>Bacillati</taxon>
        <taxon>Bacillota</taxon>
        <taxon>Bacilli</taxon>
        <taxon>Bacillales</taxon>
        <taxon>Bacillaceae</taxon>
        <taxon>Bacillus</taxon>
    </lineage>
</organism>
<evidence type="ECO:0000256" key="1">
    <source>
        <dbReference type="SAM" id="MobiDB-lite"/>
    </source>
</evidence>
<feature type="region of interest" description="Disordered" evidence="1">
    <location>
        <begin position="37"/>
        <end position="59"/>
    </location>
</feature>
<feature type="transmembrane region" description="Helical" evidence="2">
    <location>
        <begin position="12"/>
        <end position="32"/>
    </location>
</feature>
<evidence type="ECO:0000256" key="2">
    <source>
        <dbReference type="SAM" id="Phobius"/>
    </source>
</evidence>